<sequence>VLLDTTQETSLDWTRLPYGPQSRTPGWVEESFTNFDQGINWRSYVVCDVAYNNVNNWLWTPFIERHNANRIYIEIKFSMRDCNLFPGMALSCKETFSLLYYEHDGLNKEPPPWEPDSYKLIDRIAADEGRFTSNSEVIINTEVRSVPVTKKGVYFAFRDQGACLSIIAIKIFYITCPNITSHFAYYPETPTGKELTTIVTTDGMCVANAQQVEIPRLLCKGDGNWTLPSGGCKCMPGYEPKNQTCQVCSSGTFKPVVGDELCRPCPAHSTSSYRGATECRCDFGYHRAPKDPKGMPCTQPPSAPQNLSTNFVDQSTVILTWAPPKFLGGRNDTVYKVSCEFCPQTTTYVPAQDNINETKVVISGLNPTTTYRFKVFAINGVSGYDSSQFAEIVAKTEAGNVMLVITEESSHQQKYNAIPAINPPILRITSADGTQVSLAWSRSPNDFLADSSSSISHSPAEITAFELRYHPKNLEQNFSSILVPKDQFDTTLTNLAPQTEYLFQIRCRTKTSGWSDYSKAVIKKTGQHLVNPAFRSDSDNDTIQTRIIIAGVTLVVVVLFVITGMIVLYLRRNSEDCNKKQPSDCDTLEYRQCGMEGKKLVSAFEHPPIVPTPRFNSTFSVATPLFTNCASSRSYVDPHTYEDPNQAVKEFTKEIEASHITIEAIIGGGEFGDVCRGKLKVPGRPEVTVAIKTLKPTTAEKPRLDFLTEASIMGQFDHANVIYLQGVVTKTNPIMIITEFMEHGSLDAFLRFRSDRIGSFSYKPLGFSCIAQKPIKANEGKLSVLQLLGMLRGIASGMEYLSGMNYVHRDLAARNVLVNSAFVCKIADFGLSREIESATEGAYTTRGGKIPVRWTAPEAIAFRKFTSASDVWSFGIVCWEVMSYGERPYWTWSNQDVIKSIEKGYRLPPPIDCPEVVYQIMLECWQKDRAHRPTFNQIVKTLDKLSKCPDNLIKLAQQMTRIDPFAEQTSIPDVIQFKSVYEWLASIKMSRYQPNFEHSGIINLQAVSRLCLQDLALIGIELPSHQKKIMNSIYALRAQTSIGTPEGFLV</sequence>
<dbReference type="Gene3D" id="2.10.50.10">
    <property type="entry name" value="Tumor Necrosis Factor Receptor, subunit A, domain 2"/>
    <property type="match status" value="1"/>
</dbReference>
<dbReference type="PROSITE" id="PS00109">
    <property type="entry name" value="PROTEIN_KINASE_TYR"/>
    <property type="match status" value="1"/>
</dbReference>
<evidence type="ECO:0000256" key="7">
    <source>
        <dbReference type="ARBA" id="ARBA00022729"/>
    </source>
</evidence>
<feature type="domain" description="Fibronectin type-III" evidence="24">
    <location>
        <begin position="303"/>
        <end position="399"/>
    </location>
</feature>
<evidence type="ECO:0000256" key="2">
    <source>
        <dbReference type="ARBA" id="ARBA00011902"/>
    </source>
</evidence>
<dbReference type="SMART" id="SM00615">
    <property type="entry name" value="EPH_lbd"/>
    <property type="match status" value="1"/>
</dbReference>
<keyword evidence="8" id="KW-0677">Repeat</keyword>
<dbReference type="Gene3D" id="2.60.120.260">
    <property type="entry name" value="Galactose-binding domain-like"/>
    <property type="match status" value="1"/>
</dbReference>
<keyword evidence="10" id="KW-0418">Kinase</keyword>
<keyword evidence="12 21" id="KW-1133">Transmembrane helix</keyword>
<keyword evidence="19" id="KW-1015">Disulfide bond</keyword>
<dbReference type="InterPro" id="IPR016257">
    <property type="entry name" value="Tyr_kinase_ephrin_rcpt"/>
</dbReference>
<feature type="disulfide bond" evidence="19">
    <location>
        <begin position="82"/>
        <end position="92"/>
    </location>
</feature>
<dbReference type="InterPro" id="IPR001660">
    <property type="entry name" value="SAM"/>
</dbReference>
<evidence type="ECO:0000313" key="27">
    <source>
        <dbReference type="Proteomes" id="UP001142055"/>
    </source>
</evidence>
<dbReference type="Pfam" id="PF01404">
    <property type="entry name" value="Ephrin_lbd"/>
    <property type="match status" value="1"/>
</dbReference>
<dbReference type="InterPro" id="IPR017441">
    <property type="entry name" value="Protein_kinase_ATP_BS"/>
</dbReference>
<dbReference type="PIRSF" id="PIRSF000666">
    <property type="entry name" value="TyrPK_ephrin_receptor"/>
    <property type="match status" value="1"/>
</dbReference>
<dbReference type="CDD" id="cd00063">
    <property type="entry name" value="FN3"/>
    <property type="match status" value="2"/>
</dbReference>
<dbReference type="Pfam" id="PF00536">
    <property type="entry name" value="SAM_1"/>
    <property type="match status" value="1"/>
</dbReference>
<keyword evidence="9 18" id="KW-0547">Nucleotide-binding</keyword>
<dbReference type="FunFam" id="2.60.120.260:FF:000089">
    <property type="entry name" value="Eph receptor tyrosine kinase"/>
    <property type="match status" value="1"/>
</dbReference>
<dbReference type="CDD" id="cd10319">
    <property type="entry name" value="EphR_LBD"/>
    <property type="match status" value="1"/>
</dbReference>
<dbReference type="InterPro" id="IPR003961">
    <property type="entry name" value="FN3_dom"/>
</dbReference>
<evidence type="ECO:0000256" key="14">
    <source>
        <dbReference type="ARBA" id="ARBA00023137"/>
    </source>
</evidence>
<evidence type="ECO:0000256" key="21">
    <source>
        <dbReference type="SAM" id="Phobius"/>
    </source>
</evidence>
<name>A0A9Q0MB63_BLOTA</name>
<feature type="non-terminal residue" evidence="26">
    <location>
        <position position="1050"/>
    </location>
</feature>
<feature type="transmembrane region" description="Helical" evidence="21">
    <location>
        <begin position="547"/>
        <end position="570"/>
    </location>
</feature>
<dbReference type="SUPFAM" id="SSF56112">
    <property type="entry name" value="Protein kinase-like (PK-like)"/>
    <property type="match status" value="1"/>
</dbReference>
<keyword evidence="27" id="KW-1185">Reference proteome</keyword>
<dbReference type="Pfam" id="PF00041">
    <property type="entry name" value="fn3"/>
    <property type="match status" value="2"/>
</dbReference>
<dbReference type="InterPro" id="IPR050449">
    <property type="entry name" value="Ephrin_rcpt_TKs"/>
</dbReference>
<dbReference type="SUPFAM" id="SSF49785">
    <property type="entry name" value="Galactose-binding domain-like"/>
    <property type="match status" value="1"/>
</dbReference>
<dbReference type="InterPro" id="IPR013783">
    <property type="entry name" value="Ig-like_fold"/>
</dbReference>
<dbReference type="PROSITE" id="PS50853">
    <property type="entry name" value="FN3"/>
    <property type="match status" value="2"/>
</dbReference>
<evidence type="ECO:0000256" key="3">
    <source>
        <dbReference type="ARBA" id="ARBA00022475"/>
    </source>
</evidence>
<dbReference type="CDD" id="cd05033">
    <property type="entry name" value="PTKc_EphR"/>
    <property type="match status" value="1"/>
</dbReference>
<evidence type="ECO:0000256" key="18">
    <source>
        <dbReference type="PIRSR" id="PIRSR000666-2"/>
    </source>
</evidence>
<dbReference type="GO" id="GO:0007411">
    <property type="term" value="P:axon guidance"/>
    <property type="evidence" value="ECO:0007669"/>
    <property type="project" value="TreeGrafter"/>
</dbReference>
<dbReference type="Gene3D" id="1.10.510.10">
    <property type="entry name" value="Transferase(Phosphotransferase) domain 1"/>
    <property type="match status" value="1"/>
</dbReference>
<dbReference type="InterPro" id="IPR013761">
    <property type="entry name" value="SAM/pointed_sf"/>
</dbReference>
<evidence type="ECO:0000256" key="8">
    <source>
        <dbReference type="ARBA" id="ARBA00022737"/>
    </source>
</evidence>
<protein>
    <recommendedName>
        <fullName evidence="2">receptor protein-tyrosine kinase</fullName>
        <ecNumber evidence="2">2.7.10.1</ecNumber>
    </recommendedName>
</protein>
<feature type="disulfide bond" evidence="19">
    <location>
        <begin position="47"/>
        <end position="163"/>
    </location>
</feature>
<dbReference type="InterPro" id="IPR008979">
    <property type="entry name" value="Galactose-bd-like_sf"/>
</dbReference>
<dbReference type="SMART" id="SM00060">
    <property type="entry name" value="FN3"/>
    <property type="match status" value="2"/>
</dbReference>
<evidence type="ECO:0000259" key="22">
    <source>
        <dbReference type="PROSITE" id="PS50011"/>
    </source>
</evidence>
<dbReference type="GO" id="GO:0005886">
    <property type="term" value="C:plasma membrane"/>
    <property type="evidence" value="ECO:0007669"/>
    <property type="project" value="UniProtKB-SubCell"/>
</dbReference>
<feature type="domain" description="Fibronectin type-III" evidence="24">
    <location>
        <begin position="422"/>
        <end position="528"/>
    </location>
</feature>
<dbReference type="SUPFAM" id="SSF49265">
    <property type="entry name" value="Fibronectin type III"/>
    <property type="match status" value="1"/>
</dbReference>
<dbReference type="PRINTS" id="PR00109">
    <property type="entry name" value="TYRKINASE"/>
</dbReference>
<evidence type="ECO:0000256" key="20">
    <source>
        <dbReference type="PROSITE-ProRule" id="PRU10141"/>
    </source>
</evidence>
<feature type="binding site" evidence="18">
    <location>
        <begin position="666"/>
        <end position="674"/>
    </location>
    <ligand>
        <name>ATP</name>
        <dbReference type="ChEBI" id="CHEBI:30616"/>
    </ligand>
</feature>
<keyword evidence="13 21" id="KW-0472">Membrane</keyword>
<dbReference type="PROSITE" id="PS50011">
    <property type="entry name" value="PROTEIN_KINASE_DOM"/>
    <property type="match status" value="1"/>
</dbReference>
<feature type="active site" description="Proton acceptor" evidence="17">
    <location>
        <position position="810"/>
    </location>
</feature>
<evidence type="ECO:0000259" key="25">
    <source>
        <dbReference type="PROSITE" id="PS51550"/>
    </source>
</evidence>
<dbReference type="FunFam" id="1.10.510.10:FF:000268">
    <property type="entry name" value="Receptor protein-tyrosine kinase"/>
    <property type="match status" value="1"/>
</dbReference>
<gene>
    <name evidence="26" type="ORF">RDWZM_006287</name>
</gene>
<evidence type="ECO:0000256" key="12">
    <source>
        <dbReference type="ARBA" id="ARBA00022989"/>
    </source>
</evidence>
<keyword evidence="3" id="KW-1003">Cell membrane</keyword>
<evidence type="ECO:0000256" key="6">
    <source>
        <dbReference type="ARBA" id="ARBA00022692"/>
    </source>
</evidence>
<dbReference type="InterPro" id="IPR036116">
    <property type="entry name" value="FN3_sf"/>
</dbReference>
<dbReference type="PROSITE" id="PS00107">
    <property type="entry name" value="PROTEIN_KINASE_ATP"/>
    <property type="match status" value="1"/>
</dbReference>
<dbReference type="Proteomes" id="UP001142055">
    <property type="component" value="Chromosome 2"/>
</dbReference>
<dbReference type="Gene3D" id="2.60.40.1770">
    <property type="entry name" value="ephrin a2 ectodomain"/>
    <property type="match status" value="1"/>
</dbReference>
<comment type="subcellular location">
    <subcellularLocation>
        <location evidence="1">Cell membrane</location>
        <topology evidence="1">Single-pass type I membrane protein</topology>
    </subcellularLocation>
</comment>
<dbReference type="FunFam" id="2.10.50.10:FF:000001">
    <property type="entry name" value="Ephrin type-A receptor 5"/>
    <property type="match status" value="1"/>
</dbReference>
<evidence type="ECO:0000256" key="13">
    <source>
        <dbReference type="ARBA" id="ARBA00023136"/>
    </source>
</evidence>
<dbReference type="FunFam" id="3.30.200.20:FF:000143">
    <property type="entry name" value="Ephrin type-B receptor 6"/>
    <property type="match status" value="1"/>
</dbReference>
<reference evidence="26" key="1">
    <citation type="submission" date="2022-12" db="EMBL/GenBank/DDBJ databases">
        <title>Genome assemblies of Blomia tropicalis.</title>
        <authorList>
            <person name="Cui Y."/>
        </authorList>
    </citation>
    <scope>NUCLEOTIDE SEQUENCE</scope>
    <source>
        <tissue evidence="26">Adult mites</tissue>
    </source>
</reference>
<keyword evidence="4" id="KW-0597">Phosphoprotein</keyword>
<keyword evidence="7" id="KW-0732">Signal</keyword>
<dbReference type="Gene3D" id="2.60.40.10">
    <property type="entry name" value="Immunoglobulins"/>
    <property type="match status" value="2"/>
</dbReference>
<dbReference type="AlphaFoldDB" id="A0A9Q0MB63"/>
<dbReference type="Gene3D" id="1.10.150.50">
    <property type="entry name" value="Transcription Factor, Ets-1"/>
    <property type="match status" value="1"/>
</dbReference>
<dbReference type="PROSITE" id="PS51550">
    <property type="entry name" value="EPH_LBD"/>
    <property type="match status" value="1"/>
</dbReference>
<dbReference type="GO" id="GO:0005005">
    <property type="term" value="F:transmembrane-ephrin receptor activity"/>
    <property type="evidence" value="ECO:0007669"/>
    <property type="project" value="TreeGrafter"/>
</dbReference>
<evidence type="ECO:0000313" key="26">
    <source>
        <dbReference type="EMBL" id="KAJ6220475.1"/>
    </source>
</evidence>
<accession>A0A9Q0MB63</accession>
<evidence type="ECO:0000256" key="16">
    <source>
        <dbReference type="ARBA" id="ARBA00023180"/>
    </source>
</evidence>
<dbReference type="Pfam" id="PF14575">
    <property type="entry name" value="EphA2_TM"/>
    <property type="match status" value="1"/>
</dbReference>
<evidence type="ECO:0000259" key="23">
    <source>
        <dbReference type="PROSITE" id="PS50105"/>
    </source>
</evidence>
<evidence type="ECO:0000256" key="11">
    <source>
        <dbReference type="ARBA" id="ARBA00022840"/>
    </source>
</evidence>
<dbReference type="Pfam" id="PF07714">
    <property type="entry name" value="PK_Tyr_Ser-Thr"/>
    <property type="match status" value="1"/>
</dbReference>
<dbReference type="Gene3D" id="3.30.200.20">
    <property type="entry name" value="Phosphorylase Kinase, domain 1"/>
    <property type="match status" value="1"/>
</dbReference>
<comment type="caution">
    <text evidence="26">The sequence shown here is derived from an EMBL/GenBank/DDBJ whole genome shotgun (WGS) entry which is preliminary data.</text>
</comment>
<dbReference type="InterPro" id="IPR008266">
    <property type="entry name" value="Tyr_kinase_AS"/>
</dbReference>
<proteinExistence type="predicted"/>
<evidence type="ECO:0000256" key="15">
    <source>
        <dbReference type="ARBA" id="ARBA00023170"/>
    </source>
</evidence>
<dbReference type="InterPro" id="IPR001090">
    <property type="entry name" value="Ephrin_rcpt_lig-bd_dom"/>
</dbReference>
<evidence type="ECO:0000256" key="19">
    <source>
        <dbReference type="PIRSR" id="PIRSR000666-3"/>
    </source>
</evidence>
<dbReference type="PANTHER" id="PTHR46877:SF14">
    <property type="entry name" value="RECEPTOR PROTEIN-TYROSINE KINASE"/>
    <property type="match status" value="1"/>
</dbReference>
<dbReference type="InterPro" id="IPR027936">
    <property type="entry name" value="Eph_TM"/>
</dbReference>
<feature type="domain" description="Eph LBD" evidence="25">
    <location>
        <begin position="1"/>
        <end position="181"/>
    </location>
</feature>
<dbReference type="InterPro" id="IPR011009">
    <property type="entry name" value="Kinase-like_dom_sf"/>
</dbReference>
<evidence type="ECO:0000256" key="17">
    <source>
        <dbReference type="PIRSR" id="PIRSR000666-1"/>
    </source>
</evidence>
<evidence type="ECO:0000256" key="4">
    <source>
        <dbReference type="ARBA" id="ARBA00022553"/>
    </source>
</evidence>
<keyword evidence="5" id="KW-0808">Transferase</keyword>
<evidence type="ECO:0000256" key="5">
    <source>
        <dbReference type="ARBA" id="ARBA00022679"/>
    </source>
</evidence>
<dbReference type="Pfam" id="PF25599">
    <property type="entry name" value="Ephrin_CRD"/>
    <property type="match status" value="1"/>
</dbReference>
<dbReference type="OMA" id="VKYIPNT"/>
<keyword evidence="6 21" id="KW-0812">Transmembrane</keyword>
<feature type="domain" description="SAM" evidence="23">
    <location>
        <begin position="975"/>
        <end position="1039"/>
    </location>
</feature>
<keyword evidence="11 18" id="KW-0067">ATP-binding</keyword>
<evidence type="ECO:0000256" key="10">
    <source>
        <dbReference type="ARBA" id="ARBA00022777"/>
    </source>
</evidence>
<dbReference type="InterPro" id="IPR000719">
    <property type="entry name" value="Prot_kinase_dom"/>
</dbReference>
<dbReference type="EMBL" id="JAPWDV010000002">
    <property type="protein sequence ID" value="KAJ6220475.1"/>
    <property type="molecule type" value="Genomic_DNA"/>
</dbReference>
<keyword evidence="15" id="KW-0675">Receptor</keyword>
<dbReference type="SMART" id="SM00219">
    <property type="entry name" value="TyrKc"/>
    <property type="match status" value="1"/>
</dbReference>
<dbReference type="InterPro" id="IPR020635">
    <property type="entry name" value="Tyr_kinase_cat_dom"/>
</dbReference>
<organism evidence="26 27">
    <name type="scientific">Blomia tropicalis</name>
    <name type="common">Mite</name>
    <dbReference type="NCBI Taxonomy" id="40697"/>
    <lineage>
        <taxon>Eukaryota</taxon>
        <taxon>Metazoa</taxon>
        <taxon>Ecdysozoa</taxon>
        <taxon>Arthropoda</taxon>
        <taxon>Chelicerata</taxon>
        <taxon>Arachnida</taxon>
        <taxon>Acari</taxon>
        <taxon>Acariformes</taxon>
        <taxon>Sarcoptiformes</taxon>
        <taxon>Astigmata</taxon>
        <taxon>Glycyphagoidea</taxon>
        <taxon>Echimyopodidae</taxon>
        <taxon>Blomia</taxon>
    </lineage>
</organism>
<dbReference type="InterPro" id="IPR001245">
    <property type="entry name" value="Ser-Thr/Tyr_kinase_cat_dom"/>
</dbReference>
<feature type="binding site" evidence="18 20">
    <location>
        <position position="692"/>
    </location>
    <ligand>
        <name>ATP</name>
        <dbReference type="ChEBI" id="CHEBI:30616"/>
    </ligand>
</feature>
<keyword evidence="14" id="KW-0829">Tyrosine-protein kinase</keyword>
<evidence type="ECO:0000259" key="24">
    <source>
        <dbReference type="PROSITE" id="PS50853"/>
    </source>
</evidence>
<feature type="domain" description="Protein kinase" evidence="22">
    <location>
        <begin position="660"/>
        <end position="945"/>
    </location>
</feature>
<evidence type="ECO:0000256" key="1">
    <source>
        <dbReference type="ARBA" id="ARBA00004251"/>
    </source>
</evidence>
<dbReference type="SMART" id="SM00454">
    <property type="entry name" value="SAM"/>
    <property type="match status" value="1"/>
</dbReference>
<dbReference type="EC" id="2.7.10.1" evidence="2"/>
<dbReference type="PANTHER" id="PTHR46877">
    <property type="entry name" value="EPH RECEPTOR A5"/>
    <property type="match status" value="1"/>
</dbReference>
<dbReference type="SUPFAM" id="SSF47769">
    <property type="entry name" value="SAM/Pointed domain"/>
    <property type="match status" value="1"/>
</dbReference>
<dbReference type="SMART" id="SM01411">
    <property type="entry name" value="Ephrin_rec_like"/>
    <property type="match status" value="1"/>
</dbReference>
<evidence type="ECO:0000256" key="9">
    <source>
        <dbReference type="ARBA" id="ARBA00022741"/>
    </source>
</evidence>
<dbReference type="PROSITE" id="PS50105">
    <property type="entry name" value="SAM_DOMAIN"/>
    <property type="match status" value="1"/>
</dbReference>
<keyword evidence="16" id="KW-0325">Glycoprotein</keyword>
<dbReference type="GO" id="GO:0030425">
    <property type="term" value="C:dendrite"/>
    <property type="evidence" value="ECO:0007669"/>
    <property type="project" value="TreeGrafter"/>
</dbReference>
<dbReference type="GO" id="GO:0005524">
    <property type="term" value="F:ATP binding"/>
    <property type="evidence" value="ECO:0007669"/>
    <property type="project" value="UniProtKB-UniRule"/>
</dbReference>